<gene>
    <name evidence="2" type="ORF">B0A49_12353</name>
</gene>
<protein>
    <submittedName>
        <fullName evidence="2">Uncharacterized protein</fullName>
    </submittedName>
</protein>
<evidence type="ECO:0000256" key="1">
    <source>
        <dbReference type="SAM" id="SignalP"/>
    </source>
</evidence>
<reference evidence="2 3" key="1">
    <citation type="submission" date="2017-03" db="EMBL/GenBank/DDBJ databases">
        <title>Genomes of endolithic fungi from Antarctica.</title>
        <authorList>
            <person name="Coleine C."/>
            <person name="Masonjones S."/>
            <person name="Stajich J.E."/>
        </authorList>
    </citation>
    <scope>NUCLEOTIDE SEQUENCE [LARGE SCALE GENOMIC DNA]</scope>
    <source>
        <strain evidence="2 3">CCFEE 5187</strain>
    </source>
</reference>
<sequence length="172" mass="17373">MRAATITAILAFSAGTLAAGPAYSYTKRQSESDQSIAITGWDSSVNGVNDFLNSDKDEGKPADFAGLEPGFLATLEATPSLGSKGAEAAAALEKAFPAIPQALADLISGGQSVQQAQDAINNIRCPTVLSNISTLWIEAAAAAGADTPGAALGSILCPLNNEITGDAYTAAK</sequence>
<keyword evidence="1" id="KW-0732">Signal</keyword>
<dbReference type="EMBL" id="NAJN01002375">
    <property type="protein sequence ID" value="TKA53620.1"/>
    <property type="molecule type" value="Genomic_DNA"/>
</dbReference>
<name>A0A4U0VVB3_9PEZI</name>
<feature type="chain" id="PRO_5020402301" evidence="1">
    <location>
        <begin position="19"/>
        <end position="172"/>
    </location>
</feature>
<dbReference type="Proteomes" id="UP000308768">
    <property type="component" value="Unassembled WGS sequence"/>
</dbReference>
<keyword evidence="3" id="KW-1185">Reference proteome</keyword>
<dbReference type="OrthoDB" id="2117996at2759"/>
<evidence type="ECO:0000313" key="3">
    <source>
        <dbReference type="Proteomes" id="UP000308768"/>
    </source>
</evidence>
<proteinExistence type="predicted"/>
<evidence type="ECO:0000313" key="2">
    <source>
        <dbReference type="EMBL" id="TKA53620.1"/>
    </source>
</evidence>
<comment type="caution">
    <text evidence="2">The sequence shown here is derived from an EMBL/GenBank/DDBJ whole genome shotgun (WGS) entry which is preliminary data.</text>
</comment>
<dbReference type="AlphaFoldDB" id="A0A4U0VVB3"/>
<feature type="signal peptide" evidence="1">
    <location>
        <begin position="1"/>
        <end position="18"/>
    </location>
</feature>
<accession>A0A4U0VVB3</accession>
<organism evidence="2 3">
    <name type="scientific">Cryomyces minteri</name>
    <dbReference type="NCBI Taxonomy" id="331657"/>
    <lineage>
        <taxon>Eukaryota</taxon>
        <taxon>Fungi</taxon>
        <taxon>Dikarya</taxon>
        <taxon>Ascomycota</taxon>
        <taxon>Pezizomycotina</taxon>
        <taxon>Dothideomycetes</taxon>
        <taxon>Dothideomycetes incertae sedis</taxon>
        <taxon>Cryomyces</taxon>
    </lineage>
</organism>